<dbReference type="PANTHER" id="PTHR35457:SF1">
    <property type="entry name" value="HEME A SYNTHASE"/>
    <property type="match status" value="1"/>
</dbReference>
<comment type="subcellular location">
    <subcellularLocation>
        <location evidence="1">Membrane</location>
        <topology evidence="1">Multi-pass membrane protein</topology>
    </subcellularLocation>
</comment>
<dbReference type="GO" id="GO:0016491">
    <property type="term" value="F:oxidoreductase activity"/>
    <property type="evidence" value="ECO:0007669"/>
    <property type="project" value="UniProtKB-KW"/>
</dbReference>
<keyword evidence="5 13" id="KW-1133">Transmembrane helix</keyword>
<reference evidence="14 15" key="1">
    <citation type="journal article" date="2010" name="Stand. Genomic Sci.">
        <title>Complete genome sequence of Intrasporangium calvum type strain (7 KIP).</title>
        <authorList>
            <person name="Del Rio T.G."/>
            <person name="Chertkov O."/>
            <person name="Yasawong M."/>
            <person name="Lucas S."/>
            <person name="Deshpande S."/>
            <person name="Cheng J.F."/>
            <person name="Detter C."/>
            <person name="Tapia R."/>
            <person name="Han C."/>
            <person name="Goodwin L."/>
            <person name="Pitluck S."/>
            <person name="Liolios K."/>
            <person name="Ivanova N."/>
            <person name="Mavromatis K."/>
            <person name="Pati A."/>
            <person name="Chen A."/>
            <person name="Palaniappan K."/>
            <person name="Land M."/>
            <person name="Hauser L."/>
            <person name="Chang Y.J."/>
            <person name="Jeffries C.D."/>
            <person name="Rohde M."/>
            <person name="Pukall R."/>
            <person name="Sikorski J."/>
            <person name="Goker M."/>
            <person name="Woyke T."/>
            <person name="Bristow J."/>
            <person name="Eisen J.A."/>
            <person name="Markowitz V."/>
            <person name="Hugenholtz P."/>
            <person name="Kyrpides N.C."/>
            <person name="Klenk H.P."/>
            <person name="Lapidus A."/>
        </authorList>
    </citation>
    <scope>NUCLEOTIDE SEQUENCE [LARGE SCALE GENOMIC DNA]</scope>
    <source>
        <strain evidence="15">ATCC 23552 / DSM 43043 / JCM 3097 / NBRC 12989 / 7 KIP</strain>
    </source>
</reference>
<evidence type="ECO:0000256" key="3">
    <source>
        <dbReference type="ARBA" id="ARBA00022692"/>
    </source>
</evidence>
<dbReference type="KEGG" id="ica:Intca_1697"/>
<dbReference type="eggNOG" id="COG1612">
    <property type="taxonomic scope" value="Bacteria"/>
</dbReference>
<feature type="region of interest" description="Disordered" evidence="12">
    <location>
        <begin position="1"/>
        <end position="29"/>
    </location>
</feature>
<evidence type="ECO:0000313" key="15">
    <source>
        <dbReference type="Proteomes" id="UP000008914"/>
    </source>
</evidence>
<evidence type="ECO:0000256" key="7">
    <source>
        <dbReference type="ARBA" id="ARBA00023004"/>
    </source>
</evidence>
<feature type="transmembrane region" description="Helical" evidence="13">
    <location>
        <begin position="101"/>
        <end position="118"/>
    </location>
</feature>
<evidence type="ECO:0000313" key="14">
    <source>
        <dbReference type="EMBL" id="ADU48210.1"/>
    </source>
</evidence>
<feature type="transmembrane region" description="Helical" evidence="13">
    <location>
        <begin position="273"/>
        <end position="293"/>
    </location>
</feature>
<feature type="transmembrane region" description="Helical" evidence="13">
    <location>
        <begin position="198"/>
        <end position="218"/>
    </location>
</feature>
<dbReference type="InterPro" id="IPR050450">
    <property type="entry name" value="COX15/CtaA_HemeA_synthase"/>
</dbReference>
<organism evidence="14 15">
    <name type="scientific">Intrasporangium calvum (strain ATCC 23552 / DSM 43043 / JCM 3097 / NBRC 12989 / NCIMB 10167 / NRRL B-3866 / 7 KIP)</name>
    <dbReference type="NCBI Taxonomy" id="710696"/>
    <lineage>
        <taxon>Bacteria</taxon>
        <taxon>Bacillati</taxon>
        <taxon>Actinomycetota</taxon>
        <taxon>Actinomycetes</taxon>
        <taxon>Micrococcales</taxon>
        <taxon>Intrasporangiaceae</taxon>
        <taxon>Intrasporangium</taxon>
    </lineage>
</organism>
<dbReference type="HOGENOM" id="CLU_060266_1_0_11"/>
<gene>
    <name evidence="14" type="ordered locus">Intca_1697</name>
</gene>
<evidence type="ECO:0000256" key="9">
    <source>
        <dbReference type="ARBA" id="ARBA00023136"/>
    </source>
</evidence>
<evidence type="ECO:0000256" key="11">
    <source>
        <dbReference type="ARBA" id="ARBA00023444"/>
    </source>
</evidence>
<dbReference type="GO" id="GO:0006784">
    <property type="term" value="P:heme A biosynthetic process"/>
    <property type="evidence" value="ECO:0007669"/>
    <property type="project" value="InterPro"/>
</dbReference>
<dbReference type="STRING" id="710696.Intca_1697"/>
<keyword evidence="15" id="KW-1185">Reference proteome</keyword>
<sequence length="327" mass="34664">MVHPGSVRHRTLGGHTLSHVSTPTSAPPQPASTHILGRWVRPILVANLVAEVGIVVTGGIVRLTGSGLGCSTWPECQPGSFTPVRTSASEYHDLVEFGNRTLTGVLAVLAVLSVWAVVSTWPERRRLHLVAYGVLLGVVAQAVVGGITVRTGLNPWTVMFHFLVSMVLIGLSTTLVRGAQDDESGPGELTVHPLAHRLSWATAGVGLVVLALGVVVTGSGPHSGDADTPARTGFEPRFVSWMHADAVMLFVGLVIATIVAVRLTSTTARTKRVWDVVLYVTVAQGFVGYAQYFAGLPELLVLLHMLGASLLVVALTRGILETRRLPV</sequence>
<dbReference type="EMBL" id="CP002343">
    <property type="protein sequence ID" value="ADU48210.1"/>
    <property type="molecule type" value="Genomic_DNA"/>
</dbReference>
<proteinExistence type="predicted"/>
<feature type="transmembrane region" description="Helical" evidence="13">
    <location>
        <begin position="130"/>
        <end position="149"/>
    </location>
</feature>
<dbReference type="AlphaFoldDB" id="E6S9L4"/>
<keyword evidence="3 13" id="KW-0812">Transmembrane</keyword>
<protein>
    <submittedName>
        <fullName evidence="14">Cytochrome oxidase assembly</fullName>
    </submittedName>
</protein>
<keyword evidence="2" id="KW-1003">Cell membrane</keyword>
<comment type="pathway">
    <text evidence="11">Porphyrin-containing compound metabolism.</text>
</comment>
<evidence type="ECO:0000256" key="5">
    <source>
        <dbReference type="ARBA" id="ARBA00022989"/>
    </source>
</evidence>
<dbReference type="PANTHER" id="PTHR35457">
    <property type="entry name" value="HEME A SYNTHASE"/>
    <property type="match status" value="1"/>
</dbReference>
<evidence type="ECO:0000256" key="2">
    <source>
        <dbReference type="ARBA" id="ARBA00022475"/>
    </source>
</evidence>
<evidence type="ECO:0000256" key="6">
    <source>
        <dbReference type="ARBA" id="ARBA00023002"/>
    </source>
</evidence>
<evidence type="ECO:0000256" key="12">
    <source>
        <dbReference type="SAM" id="MobiDB-lite"/>
    </source>
</evidence>
<accession>E6S9L4</accession>
<name>E6S9L4_INTC7</name>
<keyword evidence="7" id="KW-0408">Iron</keyword>
<feature type="transmembrane region" description="Helical" evidence="13">
    <location>
        <begin position="155"/>
        <end position="177"/>
    </location>
</feature>
<keyword evidence="6" id="KW-0560">Oxidoreductase</keyword>
<keyword evidence="10" id="KW-1015">Disulfide bond</keyword>
<keyword evidence="4" id="KW-0479">Metal-binding</keyword>
<feature type="compositionally biased region" description="Basic residues" evidence="12">
    <location>
        <begin position="1"/>
        <end position="12"/>
    </location>
</feature>
<evidence type="ECO:0000256" key="13">
    <source>
        <dbReference type="SAM" id="Phobius"/>
    </source>
</evidence>
<feature type="transmembrane region" description="Helical" evidence="13">
    <location>
        <begin position="238"/>
        <end position="261"/>
    </location>
</feature>
<keyword evidence="9 13" id="KW-0472">Membrane</keyword>
<dbReference type="GO" id="GO:0046872">
    <property type="term" value="F:metal ion binding"/>
    <property type="evidence" value="ECO:0007669"/>
    <property type="project" value="UniProtKB-KW"/>
</dbReference>
<evidence type="ECO:0000256" key="10">
    <source>
        <dbReference type="ARBA" id="ARBA00023157"/>
    </source>
</evidence>
<keyword evidence="8" id="KW-0350">Heme biosynthesis</keyword>
<evidence type="ECO:0000256" key="4">
    <source>
        <dbReference type="ARBA" id="ARBA00022723"/>
    </source>
</evidence>
<evidence type="ECO:0000256" key="8">
    <source>
        <dbReference type="ARBA" id="ARBA00023133"/>
    </source>
</evidence>
<evidence type="ECO:0000256" key="1">
    <source>
        <dbReference type="ARBA" id="ARBA00004141"/>
    </source>
</evidence>
<dbReference type="InterPro" id="IPR003780">
    <property type="entry name" value="COX15/CtaA_fam"/>
</dbReference>
<dbReference type="Proteomes" id="UP000008914">
    <property type="component" value="Chromosome"/>
</dbReference>
<dbReference type="GO" id="GO:0016020">
    <property type="term" value="C:membrane"/>
    <property type="evidence" value="ECO:0007669"/>
    <property type="project" value="UniProtKB-SubCell"/>
</dbReference>
<dbReference type="Pfam" id="PF02628">
    <property type="entry name" value="COX15-CtaA"/>
    <property type="match status" value="1"/>
</dbReference>
<feature type="transmembrane region" description="Helical" evidence="13">
    <location>
        <begin position="299"/>
        <end position="320"/>
    </location>
</feature>